<dbReference type="GeneID" id="40724458"/>
<dbReference type="GO" id="GO:0016702">
    <property type="term" value="F:oxidoreductase activity, acting on single donors with incorporation of molecular oxygen, incorporation of two atoms of oxygen"/>
    <property type="evidence" value="ECO:0007669"/>
    <property type="project" value="InterPro"/>
</dbReference>
<evidence type="ECO:0000256" key="2">
    <source>
        <dbReference type="SAM" id="SignalP"/>
    </source>
</evidence>
<feature type="region of interest" description="Disordered" evidence="1">
    <location>
        <begin position="352"/>
        <end position="372"/>
    </location>
</feature>
<dbReference type="OrthoDB" id="121380at2759"/>
<evidence type="ECO:0000313" key="5">
    <source>
        <dbReference type="Proteomes" id="UP000306050"/>
    </source>
</evidence>
<dbReference type="RefSeq" id="XP_029741017.1">
    <property type="nucleotide sequence ID" value="XM_029882162.1"/>
</dbReference>
<dbReference type="Pfam" id="PF00775">
    <property type="entry name" value="Dioxygenase_C"/>
    <property type="match status" value="1"/>
</dbReference>
<accession>A0A4U7L1D7</accession>
<name>A0A4U7L1D7_9BASI</name>
<dbReference type="PANTHER" id="PTHR34315:SF1">
    <property type="entry name" value="INTRADIOL RING-CLEAVAGE DIOXYGENASES DOMAIN-CONTAINING PROTEIN-RELATED"/>
    <property type="match status" value="1"/>
</dbReference>
<dbReference type="GO" id="GO:0008199">
    <property type="term" value="F:ferric iron binding"/>
    <property type="evidence" value="ECO:0007669"/>
    <property type="project" value="InterPro"/>
</dbReference>
<dbReference type="InterPro" id="IPR015889">
    <property type="entry name" value="Intradiol_dOase_core"/>
</dbReference>
<feature type="domain" description="Intradiol ring-cleavage dioxygenases" evidence="3">
    <location>
        <begin position="146"/>
        <end position="248"/>
    </location>
</feature>
<feature type="signal peptide" evidence="2">
    <location>
        <begin position="1"/>
        <end position="25"/>
    </location>
</feature>
<keyword evidence="2" id="KW-0732">Signal</keyword>
<dbReference type="SUPFAM" id="SSF49482">
    <property type="entry name" value="Aromatic compound dioxygenase"/>
    <property type="match status" value="1"/>
</dbReference>
<feature type="chain" id="PRO_5020610690" description="Intradiol ring-cleavage dioxygenases domain-containing protein" evidence="2">
    <location>
        <begin position="26"/>
        <end position="372"/>
    </location>
</feature>
<dbReference type="KEGG" id="sgra:EX895_001563"/>
<dbReference type="InterPro" id="IPR000627">
    <property type="entry name" value="Intradiol_dOase_C"/>
</dbReference>
<evidence type="ECO:0000256" key="1">
    <source>
        <dbReference type="SAM" id="MobiDB-lite"/>
    </source>
</evidence>
<dbReference type="Proteomes" id="UP000306050">
    <property type="component" value="Chromosome SGRAM_12"/>
</dbReference>
<sequence>MLFNTQVLSRWVVLVAAVAVAVVSAHPGEAPPSPAEVAAGQLYRRSAQSQYRRCANSKSSLQRRHALHTQQQRRQELLDQLRARTLARRADSDDAATKAINSTHLSNRTDITREASTGTVFSSDPEACVLQPEAIIGPYWVSGELVRSNVTDGQAGVPLYLDAQFVDVNTCEPVPELYWEIWSCNATGVYSGVQASGNGNPDDASNLNATFLRGVQRTDENGASQFQTIFPGHYTGRTTHIHIVAHVNATLLGNNTLANAQSTGAVHIGQLFFDQDLINQVETTSPYTTNTQELTTNADDFILLEEAASEGSDPIVEYVLLGDKIEDGIFAWTTVAVDVDAKYTTDAASTWTENGGVANSGGQFQGPPGQTK</sequence>
<proteinExistence type="predicted"/>
<protein>
    <recommendedName>
        <fullName evidence="3">Intradiol ring-cleavage dioxygenases domain-containing protein</fullName>
    </recommendedName>
</protein>
<evidence type="ECO:0000313" key="4">
    <source>
        <dbReference type="EMBL" id="TKY89032.1"/>
    </source>
</evidence>
<keyword evidence="5" id="KW-1185">Reference proteome</keyword>
<organism evidence="4 5">
    <name type="scientific">Sporisorium graminicola</name>
    <dbReference type="NCBI Taxonomy" id="280036"/>
    <lineage>
        <taxon>Eukaryota</taxon>
        <taxon>Fungi</taxon>
        <taxon>Dikarya</taxon>
        <taxon>Basidiomycota</taxon>
        <taxon>Ustilaginomycotina</taxon>
        <taxon>Ustilaginomycetes</taxon>
        <taxon>Ustilaginales</taxon>
        <taxon>Ustilaginaceae</taxon>
        <taxon>Sporisorium</taxon>
    </lineage>
</organism>
<dbReference type="AlphaFoldDB" id="A0A4U7L1D7"/>
<comment type="caution">
    <text evidence="4">The sequence shown here is derived from an EMBL/GenBank/DDBJ whole genome shotgun (WGS) entry which is preliminary data.</text>
</comment>
<dbReference type="CDD" id="cd03457">
    <property type="entry name" value="intradiol_dioxygenase_like"/>
    <property type="match status" value="1"/>
</dbReference>
<gene>
    <name evidence="4" type="ORF">EX895_001563</name>
</gene>
<reference evidence="4 5" key="1">
    <citation type="submission" date="2019-05" db="EMBL/GenBank/DDBJ databases">
        <title>Sporisorium graminicola CBS 10092 draft sequencing and annotation.</title>
        <authorList>
            <person name="Solano-Gonzalez S."/>
            <person name="Caddick M.X."/>
            <person name="Darby A."/>
        </authorList>
    </citation>
    <scope>NUCLEOTIDE SEQUENCE [LARGE SCALE GENOMIC DNA]</scope>
    <source>
        <strain evidence="4 5">CBS 10092</strain>
    </source>
</reference>
<dbReference type="Gene3D" id="2.60.130.10">
    <property type="entry name" value="Aromatic compound dioxygenase"/>
    <property type="match status" value="1"/>
</dbReference>
<evidence type="ECO:0000259" key="3">
    <source>
        <dbReference type="Pfam" id="PF00775"/>
    </source>
</evidence>
<dbReference type="PANTHER" id="PTHR34315">
    <property type="match status" value="1"/>
</dbReference>
<dbReference type="EMBL" id="SRRM01000005">
    <property type="protein sequence ID" value="TKY89032.1"/>
    <property type="molecule type" value="Genomic_DNA"/>
</dbReference>